<dbReference type="PRINTS" id="PR00421">
    <property type="entry name" value="THIOREDOXIN"/>
</dbReference>
<dbReference type="GO" id="GO:0005829">
    <property type="term" value="C:cytosol"/>
    <property type="evidence" value="ECO:0007669"/>
    <property type="project" value="TreeGrafter"/>
</dbReference>
<keyword evidence="9" id="KW-1185">Reference proteome</keyword>
<dbReference type="AlphaFoldDB" id="A0A3L7A5W9"/>
<dbReference type="RefSeq" id="WP_121648684.1">
    <property type="nucleotide sequence ID" value="NZ_RCUX01000006.1"/>
</dbReference>
<dbReference type="GO" id="GO:0015035">
    <property type="term" value="F:protein-disulfide reductase activity"/>
    <property type="evidence" value="ECO:0007669"/>
    <property type="project" value="UniProtKB-UniRule"/>
</dbReference>
<dbReference type="PANTHER" id="PTHR45663">
    <property type="entry name" value="GEO12009P1"/>
    <property type="match status" value="1"/>
</dbReference>
<keyword evidence="3" id="KW-0249">Electron transport</keyword>
<dbReference type="PANTHER" id="PTHR45663:SF40">
    <property type="entry name" value="THIOREDOXIN 2"/>
    <property type="match status" value="1"/>
</dbReference>
<dbReference type="PROSITE" id="PS51352">
    <property type="entry name" value="THIOREDOXIN_2"/>
    <property type="match status" value="1"/>
</dbReference>
<name>A0A3L7A5W9_9MICO</name>
<dbReference type="Gene3D" id="3.40.30.10">
    <property type="entry name" value="Glutaredoxin"/>
    <property type="match status" value="1"/>
</dbReference>
<evidence type="ECO:0000256" key="6">
    <source>
        <dbReference type="NCBIfam" id="TIGR01068"/>
    </source>
</evidence>
<dbReference type="SUPFAM" id="SSF52833">
    <property type="entry name" value="Thioredoxin-like"/>
    <property type="match status" value="1"/>
</dbReference>
<dbReference type="EMBL" id="RCUX01000006">
    <property type="protein sequence ID" value="RLP75709.1"/>
    <property type="molecule type" value="Genomic_DNA"/>
</dbReference>
<dbReference type="InterPro" id="IPR017937">
    <property type="entry name" value="Thioredoxin_CS"/>
</dbReference>
<dbReference type="OrthoDB" id="9790390at2"/>
<keyword evidence="5" id="KW-0676">Redox-active center</keyword>
<reference evidence="8 9" key="1">
    <citation type="submission" date="2018-10" db="EMBL/GenBank/DDBJ databases">
        <authorList>
            <person name="Li J."/>
        </authorList>
    </citation>
    <scope>NUCLEOTIDE SEQUENCE [LARGE SCALE GENOMIC DNA]</scope>
    <source>
        <strain evidence="8 9">IF 016277</strain>
    </source>
</reference>
<protein>
    <recommendedName>
        <fullName evidence="6">Thioredoxin</fullName>
    </recommendedName>
</protein>
<evidence type="ECO:0000256" key="5">
    <source>
        <dbReference type="ARBA" id="ARBA00023284"/>
    </source>
</evidence>
<dbReference type="Pfam" id="PF00085">
    <property type="entry name" value="Thioredoxin"/>
    <property type="match status" value="1"/>
</dbReference>
<evidence type="ECO:0000313" key="8">
    <source>
        <dbReference type="EMBL" id="RLP75709.1"/>
    </source>
</evidence>
<proteinExistence type="inferred from homology"/>
<keyword evidence="4" id="KW-1015">Disulfide bond</keyword>
<dbReference type="CDD" id="cd02947">
    <property type="entry name" value="TRX_family"/>
    <property type="match status" value="1"/>
</dbReference>
<evidence type="ECO:0000259" key="7">
    <source>
        <dbReference type="PROSITE" id="PS51352"/>
    </source>
</evidence>
<sequence>MTTTVMTADSHDETVTDGIVLIDFWADWCGPCKNFAPVYEAASEQHSDITFAKVDTEDQRELAGSYGITSIPTLVAYRDGIPLFSQAGALPAPALENLIEQIRGVDMDVVRKEYAEQVAAYKAQQALEAEGENA</sequence>
<comment type="similarity">
    <text evidence="1">Belongs to the thioredoxin family.</text>
</comment>
<evidence type="ECO:0000256" key="4">
    <source>
        <dbReference type="ARBA" id="ARBA00023157"/>
    </source>
</evidence>
<dbReference type="InterPro" id="IPR036249">
    <property type="entry name" value="Thioredoxin-like_sf"/>
</dbReference>
<organism evidence="8 9">
    <name type="scientific">Mycetocola tolaasinivorans</name>
    <dbReference type="NCBI Taxonomy" id="76635"/>
    <lineage>
        <taxon>Bacteria</taxon>
        <taxon>Bacillati</taxon>
        <taxon>Actinomycetota</taxon>
        <taxon>Actinomycetes</taxon>
        <taxon>Micrococcales</taxon>
        <taxon>Microbacteriaceae</taxon>
        <taxon>Mycetocola</taxon>
    </lineage>
</organism>
<dbReference type="Proteomes" id="UP000272503">
    <property type="component" value="Unassembled WGS sequence"/>
</dbReference>
<gene>
    <name evidence="8" type="primary">trxA</name>
    <name evidence="8" type="ORF">D9V32_09600</name>
</gene>
<keyword evidence="2" id="KW-0813">Transport</keyword>
<evidence type="ECO:0000256" key="2">
    <source>
        <dbReference type="ARBA" id="ARBA00022448"/>
    </source>
</evidence>
<accession>A0A3L7A5W9</accession>
<evidence type="ECO:0000256" key="3">
    <source>
        <dbReference type="ARBA" id="ARBA00022982"/>
    </source>
</evidence>
<evidence type="ECO:0000313" key="9">
    <source>
        <dbReference type="Proteomes" id="UP000272503"/>
    </source>
</evidence>
<feature type="domain" description="Thioredoxin" evidence="7">
    <location>
        <begin position="1"/>
        <end position="104"/>
    </location>
</feature>
<dbReference type="InterPro" id="IPR013766">
    <property type="entry name" value="Thioredoxin_domain"/>
</dbReference>
<comment type="caution">
    <text evidence="8">The sequence shown here is derived from an EMBL/GenBank/DDBJ whole genome shotgun (WGS) entry which is preliminary data.</text>
</comment>
<dbReference type="PROSITE" id="PS00194">
    <property type="entry name" value="THIOREDOXIN_1"/>
    <property type="match status" value="1"/>
</dbReference>
<dbReference type="InterPro" id="IPR005746">
    <property type="entry name" value="Thioredoxin"/>
</dbReference>
<dbReference type="NCBIfam" id="TIGR01068">
    <property type="entry name" value="thioredoxin"/>
    <property type="match status" value="1"/>
</dbReference>
<evidence type="ECO:0000256" key="1">
    <source>
        <dbReference type="ARBA" id="ARBA00008987"/>
    </source>
</evidence>